<dbReference type="InterPro" id="IPR042092">
    <property type="entry name" value="PsdUridine_s_RsuA/RluB/E/F_cat"/>
</dbReference>
<reference evidence="7 8" key="1">
    <citation type="submission" date="2022-08" db="EMBL/GenBank/DDBJ databases">
        <title>Aerococcaceae sp. nov isolated from spoiled eye mask.</title>
        <authorList>
            <person name="Zhou G."/>
            <person name="Xie X.-B."/>
            <person name="Shi Q.-S."/>
            <person name="Wang Y.-S."/>
            <person name="Wen X."/>
            <person name="Peng H."/>
            <person name="Yang X.-J."/>
            <person name="Tao H.-B."/>
            <person name="Huang X.-M."/>
        </authorList>
    </citation>
    <scope>NUCLEOTIDE SEQUENCE [LARGE SCALE GENOMIC DNA]</scope>
    <source>
        <strain evidence="8">DM20194951</strain>
    </source>
</reference>
<comment type="similarity">
    <text evidence="1 5">Belongs to the pseudouridine synthase RsuA family.</text>
</comment>
<protein>
    <recommendedName>
        <fullName evidence="5">Pseudouridine synthase</fullName>
        <ecNumber evidence="5">5.4.99.-</ecNumber>
    </recommendedName>
</protein>
<sequence>MRIDRFLANEGLGSRKEVKQLIKAGLVKINHQLVESPNQQLSVETDEVSVNDHIIAYQPYVYIMLNKPQDVVSATQDKLHPTVIDCLDGSYGHLELFPVGRLDIDTTGLLLLTNDGKLAHQLLAPKNKVPKTYAATIKGQVNEQDKLAFEHGLDLGDFVTQPANLQILAFDEVTNHTLIQTTIIEGKFHQVKRMFQKVGKEVIQLKRISMGSLVLDERLAESEWRELSPSELQHLMQDM</sequence>
<evidence type="ECO:0000256" key="3">
    <source>
        <dbReference type="ARBA" id="ARBA00023235"/>
    </source>
</evidence>
<dbReference type="CDD" id="cd02553">
    <property type="entry name" value="PseudoU_synth_RsuA"/>
    <property type="match status" value="1"/>
</dbReference>
<feature type="domain" description="RNA-binding S4" evidence="6">
    <location>
        <begin position="1"/>
        <end position="59"/>
    </location>
</feature>
<dbReference type="SUPFAM" id="SSF55174">
    <property type="entry name" value="Alpha-L RNA-binding motif"/>
    <property type="match status" value="1"/>
</dbReference>
<dbReference type="EMBL" id="CP102453">
    <property type="protein sequence ID" value="UUX34389.1"/>
    <property type="molecule type" value="Genomic_DNA"/>
</dbReference>
<dbReference type="PROSITE" id="PS01149">
    <property type="entry name" value="PSI_RSU"/>
    <property type="match status" value="1"/>
</dbReference>
<evidence type="ECO:0000256" key="2">
    <source>
        <dbReference type="ARBA" id="ARBA00022884"/>
    </source>
</evidence>
<keyword evidence="8" id="KW-1185">Reference proteome</keyword>
<evidence type="ECO:0000256" key="4">
    <source>
        <dbReference type="PROSITE-ProRule" id="PRU00182"/>
    </source>
</evidence>
<evidence type="ECO:0000313" key="7">
    <source>
        <dbReference type="EMBL" id="UUX34389.1"/>
    </source>
</evidence>
<evidence type="ECO:0000256" key="5">
    <source>
        <dbReference type="RuleBase" id="RU003887"/>
    </source>
</evidence>
<accession>A0ABY5P6L9</accession>
<dbReference type="Proteomes" id="UP001315967">
    <property type="component" value="Chromosome"/>
</dbReference>
<dbReference type="InterPro" id="IPR002942">
    <property type="entry name" value="S4_RNA-bd"/>
</dbReference>
<gene>
    <name evidence="7" type="ORF">NRE15_01690</name>
</gene>
<dbReference type="InterPro" id="IPR050343">
    <property type="entry name" value="RsuA_PseudoU_synthase"/>
</dbReference>
<dbReference type="Gene3D" id="3.10.290.10">
    <property type="entry name" value="RNA-binding S4 domain"/>
    <property type="match status" value="1"/>
</dbReference>
<dbReference type="Gene3D" id="3.30.70.1560">
    <property type="entry name" value="Alpha-L RNA-binding motif"/>
    <property type="match status" value="1"/>
</dbReference>
<keyword evidence="2 4" id="KW-0694">RNA-binding</keyword>
<evidence type="ECO:0000313" key="8">
    <source>
        <dbReference type="Proteomes" id="UP001315967"/>
    </source>
</evidence>
<name>A0ABY5P6L9_9LACT</name>
<dbReference type="InterPro" id="IPR036986">
    <property type="entry name" value="S4_RNA-bd_sf"/>
</dbReference>
<organism evidence="7 8">
    <name type="scientific">Fundicoccus culcitae</name>
    <dbReference type="NCBI Taxonomy" id="2969821"/>
    <lineage>
        <taxon>Bacteria</taxon>
        <taxon>Bacillati</taxon>
        <taxon>Bacillota</taxon>
        <taxon>Bacilli</taxon>
        <taxon>Lactobacillales</taxon>
        <taxon>Aerococcaceae</taxon>
        <taxon>Fundicoccus</taxon>
    </lineage>
</organism>
<dbReference type="InterPro" id="IPR020103">
    <property type="entry name" value="PsdUridine_synth_cat_dom_sf"/>
</dbReference>
<dbReference type="InterPro" id="IPR020094">
    <property type="entry name" value="TruA/RsuA/RluB/E/F_N"/>
</dbReference>
<dbReference type="NCBIfam" id="TIGR00093">
    <property type="entry name" value="pseudouridine synthase"/>
    <property type="match status" value="1"/>
</dbReference>
<dbReference type="InterPro" id="IPR000748">
    <property type="entry name" value="PsdUridine_synth_RsuA/RluB/E/F"/>
</dbReference>
<dbReference type="PANTHER" id="PTHR47683:SF4">
    <property type="entry name" value="PSEUDOURIDINE SYNTHASE"/>
    <property type="match status" value="1"/>
</dbReference>
<proteinExistence type="inferred from homology"/>
<dbReference type="Pfam" id="PF01479">
    <property type="entry name" value="S4"/>
    <property type="match status" value="1"/>
</dbReference>
<dbReference type="PANTHER" id="PTHR47683">
    <property type="entry name" value="PSEUDOURIDINE SYNTHASE FAMILY PROTEIN-RELATED"/>
    <property type="match status" value="1"/>
</dbReference>
<dbReference type="SMART" id="SM00363">
    <property type="entry name" value="S4"/>
    <property type="match status" value="1"/>
</dbReference>
<dbReference type="SUPFAM" id="SSF55120">
    <property type="entry name" value="Pseudouridine synthase"/>
    <property type="match status" value="1"/>
</dbReference>
<dbReference type="InterPro" id="IPR006145">
    <property type="entry name" value="PsdUridine_synth_RsuA/RluA"/>
</dbReference>
<dbReference type="Pfam" id="PF00849">
    <property type="entry name" value="PseudoU_synth_2"/>
    <property type="match status" value="1"/>
</dbReference>
<dbReference type="EC" id="5.4.99.-" evidence="5"/>
<evidence type="ECO:0000259" key="6">
    <source>
        <dbReference type="SMART" id="SM00363"/>
    </source>
</evidence>
<dbReference type="InterPro" id="IPR018496">
    <property type="entry name" value="PsdUridine_synth_RsuA/RluB_CS"/>
</dbReference>
<dbReference type="Gene3D" id="3.30.70.580">
    <property type="entry name" value="Pseudouridine synthase I, catalytic domain, N-terminal subdomain"/>
    <property type="match status" value="1"/>
</dbReference>
<dbReference type="CDD" id="cd00165">
    <property type="entry name" value="S4"/>
    <property type="match status" value="1"/>
</dbReference>
<dbReference type="PROSITE" id="PS50889">
    <property type="entry name" value="S4"/>
    <property type="match status" value="1"/>
</dbReference>
<evidence type="ECO:0000256" key="1">
    <source>
        <dbReference type="ARBA" id="ARBA00008348"/>
    </source>
</evidence>
<keyword evidence="3 5" id="KW-0413">Isomerase</keyword>
<dbReference type="RefSeq" id="WP_313793891.1">
    <property type="nucleotide sequence ID" value="NZ_CP102453.1"/>
</dbReference>